<reference evidence="2 3" key="1">
    <citation type="submission" date="2021-02" db="EMBL/GenBank/DDBJ databases">
        <title>Paenibacillus tianjinensis sp. nov.</title>
        <authorList>
            <person name="Liu H."/>
        </authorList>
    </citation>
    <scope>NUCLEOTIDE SEQUENCE [LARGE SCALE GENOMIC DNA]</scope>
    <source>
        <strain evidence="2 3">TB2019</strain>
    </source>
</reference>
<keyword evidence="3" id="KW-1185">Reference proteome</keyword>
<organism evidence="2 3">
    <name type="scientific">Paenibacillus tianjinensis</name>
    <dbReference type="NCBI Taxonomy" id="2810347"/>
    <lineage>
        <taxon>Bacteria</taxon>
        <taxon>Bacillati</taxon>
        <taxon>Bacillota</taxon>
        <taxon>Bacilli</taxon>
        <taxon>Bacillales</taxon>
        <taxon>Paenibacillaceae</taxon>
        <taxon>Paenibacillus</taxon>
    </lineage>
</organism>
<gene>
    <name evidence="2" type="ORF">JRJ22_14570</name>
</gene>
<dbReference type="PANTHER" id="PTHR42815">
    <property type="entry name" value="FAD-BINDING, PUTATIVE (AFU_ORTHOLOGUE AFUA_6G07600)-RELATED"/>
    <property type="match status" value="1"/>
</dbReference>
<dbReference type="Proteomes" id="UP000663452">
    <property type="component" value="Chromosome"/>
</dbReference>
<dbReference type="InterPro" id="IPR011576">
    <property type="entry name" value="Pyridox_Oxase_N"/>
</dbReference>
<accession>A0ABX7L416</accession>
<dbReference type="InterPro" id="IPR024029">
    <property type="entry name" value="Pyridox_Oxase_FMN-dep"/>
</dbReference>
<dbReference type="Pfam" id="PF01243">
    <property type="entry name" value="PNPOx_N"/>
    <property type="match status" value="1"/>
</dbReference>
<dbReference type="EMBL" id="CP070969">
    <property type="protein sequence ID" value="QSF42552.1"/>
    <property type="molecule type" value="Genomic_DNA"/>
</dbReference>
<proteinExistence type="predicted"/>
<dbReference type="InterPro" id="IPR012349">
    <property type="entry name" value="Split_barrel_FMN-bd"/>
</dbReference>
<sequence length="210" mass="23781">MTVPDFEIIQTEEELRTILGYPGELVKNKVIDILDGHCRQFISQSPLVMIATTDHEGRCDVSPRGDAPGFVLVLDDRHLVIPERPGNRRMDSLRNLLSNPRAGLIFMIPGLEETLRVNGRAYIVKDEKLLQQMESHGRNPLVGIVIEVEECYSHCAKAFKRSSLWNPESWMSKQNLPNIAQMIADHVKLPGMSADKVAESLNESYTKRLY</sequence>
<evidence type="ECO:0000313" key="2">
    <source>
        <dbReference type="EMBL" id="QSF42552.1"/>
    </source>
</evidence>
<protein>
    <submittedName>
        <fullName evidence="2">Pyridoxamine 5'-phosphate oxidase family protein</fullName>
    </submittedName>
</protein>
<dbReference type="NCBIfam" id="TIGR04025">
    <property type="entry name" value="PPOX_FMN_DR2398"/>
    <property type="match status" value="1"/>
</dbReference>
<feature type="domain" description="Pyridoxamine 5'-phosphate oxidase N-terminal" evidence="1">
    <location>
        <begin position="35"/>
        <end position="155"/>
    </location>
</feature>
<dbReference type="RefSeq" id="WP_206100248.1">
    <property type="nucleotide sequence ID" value="NZ_CP070969.1"/>
</dbReference>
<evidence type="ECO:0000313" key="3">
    <source>
        <dbReference type="Proteomes" id="UP000663452"/>
    </source>
</evidence>
<evidence type="ECO:0000259" key="1">
    <source>
        <dbReference type="Pfam" id="PF01243"/>
    </source>
</evidence>
<name>A0ABX7L416_9BACL</name>
<dbReference type="Gene3D" id="2.30.110.10">
    <property type="entry name" value="Electron Transport, Fmn-binding Protein, Chain A"/>
    <property type="match status" value="1"/>
</dbReference>
<dbReference type="PANTHER" id="PTHR42815:SF2">
    <property type="entry name" value="FAD-BINDING, PUTATIVE (AFU_ORTHOLOGUE AFUA_6G07600)-RELATED"/>
    <property type="match status" value="1"/>
</dbReference>
<dbReference type="SUPFAM" id="SSF50475">
    <property type="entry name" value="FMN-binding split barrel"/>
    <property type="match status" value="1"/>
</dbReference>